<evidence type="ECO:0000313" key="7">
    <source>
        <dbReference type="EMBL" id="KAJ3479279.1"/>
    </source>
</evidence>
<dbReference type="Gene3D" id="3.40.50.720">
    <property type="entry name" value="NAD(P)-binding Rossmann-like Domain"/>
    <property type="match status" value="1"/>
</dbReference>
<evidence type="ECO:0000256" key="4">
    <source>
        <dbReference type="ARBA" id="ARBA00022833"/>
    </source>
</evidence>
<organism evidence="7 8">
    <name type="scientific">Meripilus lineatus</name>
    <dbReference type="NCBI Taxonomy" id="2056292"/>
    <lineage>
        <taxon>Eukaryota</taxon>
        <taxon>Fungi</taxon>
        <taxon>Dikarya</taxon>
        <taxon>Basidiomycota</taxon>
        <taxon>Agaricomycotina</taxon>
        <taxon>Agaricomycetes</taxon>
        <taxon>Polyporales</taxon>
        <taxon>Meripilaceae</taxon>
        <taxon>Meripilus</taxon>
    </lineage>
</organism>
<name>A0AAD5UXK7_9APHY</name>
<comment type="cofactor">
    <cofactor evidence="1">
        <name>Zn(2+)</name>
        <dbReference type="ChEBI" id="CHEBI:29105"/>
    </cofactor>
</comment>
<evidence type="ECO:0000256" key="2">
    <source>
        <dbReference type="ARBA" id="ARBA00008072"/>
    </source>
</evidence>
<dbReference type="Gene3D" id="3.90.180.10">
    <property type="entry name" value="Medium-chain alcohol dehydrogenases, catalytic domain"/>
    <property type="match status" value="1"/>
</dbReference>
<keyword evidence="4" id="KW-0862">Zinc</keyword>
<comment type="caution">
    <text evidence="7">The sequence shown here is derived from an EMBL/GenBank/DDBJ whole genome shotgun (WGS) entry which is preliminary data.</text>
</comment>
<dbReference type="Pfam" id="PF00107">
    <property type="entry name" value="ADH_zinc_N"/>
    <property type="match status" value="1"/>
</dbReference>
<feature type="domain" description="Alcohol dehydrogenase-like C-terminal" evidence="6">
    <location>
        <begin position="30"/>
        <end position="147"/>
    </location>
</feature>
<dbReference type="EMBL" id="JANAWD010000449">
    <property type="protein sequence ID" value="KAJ3479279.1"/>
    <property type="molecule type" value="Genomic_DNA"/>
</dbReference>
<accession>A0AAD5UXK7</accession>
<dbReference type="InterPro" id="IPR013149">
    <property type="entry name" value="ADH-like_C"/>
</dbReference>
<dbReference type="PANTHER" id="PTHR43161:SF23">
    <property type="entry name" value="(R,R)-BUTANEDIOL DEHYDROGENASE-RELATED"/>
    <property type="match status" value="1"/>
</dbReference>
<evidence type="ECO:0000313" key="8">
    <source>
        <dbReference type="Proteomes" id="UP001212997"/>
    </source>
</evidence>
<comment type="similarity">
    <text evidence="2">Belongs to the zinc-containing alcohol dehydrogenase family.</text>
</comment>
<reference evidence="7" key="1">
    <citation type="submission" date="2022-07" db="EMBL/GenBank/DDBJ databases">
        <title>Genome Sequence of Physisporinus lineatus.</title>
        <authorList>
            <person name="Buettner E."/>
        </authorList>
    </citation>
    <scope>NUCLEOTIDE SEQUENCE</scope>
    <source>
        <strain evidence="7">VT162</strain>
    </source>
</reference>
<gene>
    <name evidence="7" type="ORF">NLI96_g9167</name>
</gene>
<evidence type="ECO:0000256" key="3">
    <source>
        <dbReference type="ARBA" id="ARBA00022723"/>
    </source>
</evidence>
<dbReference type="PANTHER" id="PTHR43161">
    <property type="entry name" value="SORBITOL DEHYDROGENASE"/>
    <property type="match status" value="1"/>
</dbReference>
<dbReference type="Proteomes" id="UP001212997">
    <property type="component" value="Unassembled WGS sequence"/>
</dbReference>
<dbReference type="GO" id="GO:0046872">
    <property type="term" value="F:metal ion binding"/>
    <property type="evidence" value="ECO:0007669"/>
    <property type="project" value="UniProtKB-KW"/>
</dbReference>
<dbReference type="GO" id="GO:0034079">
    <property type="term" value="P:butanediol biosynthetic process"/>
    <property type="evidence" value="ECO:0007669"/>
    <property type="project" value="TreeGrafter"/>
</dbReference>
<dbReference type="SUPFAM" id="SSF51735">
    <property type="entry name" value="NAD(P)-binding Rossmann-fold domains"/>
    <property type="match status" value="1"/>
</dbReference>
<keyword evidence="3" id="KW-0479">Metal-binding</keyword>
<keyword evidence="5" id="KW-0560">Oxidoreductase</keyword>
<evidence type="ECO:0000259" key="6">
    <source>
        <dbReference type="Pfam" id="PF00107"/>
    </source>
</evidence>
<evidence type="ECO:0000256" key="1">
    <source>
        <dbReference type="ARBA" id="ARBA00001947"/>
    </source>
</evidence>
<dbReference type="GO" id="GO:0000721">
    <property type="term" value="F:(R,R)-butanediol dehydrogenase activity"/>
    <property type="evidence" value="ECO:0007669"/>
    <property type="project" value="TreeGrafter"/>
</dbReference>
<dbReference type="GO" id="GO:0005737">
    <property type="term" value="C:cytoplasm"/>
    <property type="evidence" value="ECO:0007669"/>
    <property type="project" value="TreeGrafter"/>
</dbReference>
<proteinExistence type="inferred from homology"/>
<sequence length="220" mass="23306">MVEPLSVAYHAVKRSNFVPGNTVLIIGAGPIGLLVLKVLKALGASWIGVSEPALTRRQTALEHSASAVFDPLASDVIPQVLSFLAPGAGGVDIVFDCAGIQASLNTALKVVRPRGNVVDIAVWGTEAKLDMGIVMFKEIILTGKLLIYHTASDSLTISLLGLATIGYDKVHAEVIKLLAEGNFPGIEKFITRKIGFEDVVEKGIKALVAEKDTQSAFSFI</sequence>
<evidence type="ECO:0000256" key="5">
    <source>
        <dbReference type="ARBA" id="ARBA00023002"/>
    </source>
</evidence>
<keyword evidence="8" id="KW-1185">Reference proteome</keyword>
<dbReference type="AlphaFoldDB" id="A0AAD5UXK7"/>
<protein>
    <recommendedName>
        <fullName evidence="6">Alcohol dehydrogenase-like C-terminal domain-containing protein</fullName>
    </recommendedName>
</protein>
<dbReference type="InterPro" id="IPR036291">
    <property type="entry name" value="NAD(P)-bd_dom_sf"/>
</dbReference>